<protein>
    <submittedName>
        <fullName evidence="1">Uncharacterized protein</fullName>
    </submittedName>
</protein>
<proteinExistence type="predicted"/>
<sequence>MAAALPTRLRTSDGRRVAFILVAVGAVGLLEVPSVGEWFKVVSEGAPSWASWCGGVPEEKSSRGTGPQMNRCPGSSPYYQNTFHVLSVLGLEPTTLRLSAQLPTGYRATATFLS</sequence>
<accession>A0A5C6NA16</accession>
<dbReference type="AlphaFoldDB" id="A0A5C6NA16"/>
<reference evidence="1 2" key="1">
    <citation type="submission" date="2019-04" db="EMBL/GenBank/DDBJ databases">
        <title>Chromosome genome assembly for Takifugu flavidus.</title>
        <authorList>
            <person name="Xiao S."/>
        </authorList>
    </citation>
    <scope>NUCLEOTIDE SEQUENCE [LARGE SCALE GENOMIC DNA]</scope>
    <source>
        <strain evidence="1">HTHZ2018</strain>
        <tissue evidence="1">Muscle</tissue>
    </source>
</reference>
<dbReference type="Proteomes" id="UP000324091">
    <property type="component" value="Chromosome 3"/>
</dbReference>
<evidence type="ECO:0000313" key="1">
    <source>
        <dbReference type="EMBL" id="TWW63261.1"/>
    </source>
</evidence>
<name>A0A5C6NA16_9TELE</name>
<gene>
    <name evidence="1" type="ORF">D4764_03G0002690</name>
</gene>
<organism evidence="1 2">
    <name type="scientific">Takifugu flavidus</name>
    <name type="common">sansaifugu</name>
    <dbReference type="NCBI Taxonomy" id="433684"/>
    <lineage>
        <taxon>Eukaryota</taxon>
        <taxon>Metazoa</taxon>
        <taxon>Chordata</taxon>
        <taxon>Craniata</taxon>
        <taxon>Vertebrata</taxon>
        <taxon>Euteleostomi</taxon>
        <taxon>Actinopterygii</taxon>
        <taxon>Neopterygii</taxon>
        <taxon>Teleostei</taxon>
        <taxon>Neoteleostei</taxon>
        <taxon>Acanthomorphata</taxon>
        <taxon>Eupercaria</taxon>
        <taxon>Tetraodontiformes</taxon>
        <taxon>Tetradontoidea</taxon>
        <taxon>Tetraodontidae</taxon>
        <taxon>Takifugu</taxon>
    </lineage>
</organism>
<dbReference type="EMBL" id="RHFK02000016">
    <property type="protein sequence ID" value="TWW63261.1"/>
    <property type="molecule type" value="Genomic_DNA"/>
</dbReference>
<evidence type="ECO:0000313" key="2">
    <source>
        <dbReference type="Proteomes" id="UP000324091"/>
    </source>
</evidence>
<keyword evidence="2" id="KW-1185">Reference proteome</keyword>
<comment type="caution">
    <text evidence="1">The sequence shown here is derived from an EMBL/GenBank/DDBJ whole genome shotgun (WGS) entry which is preliminary data.</text>
</comment>